<gene>
    <name evidence="2" type="ORF">SK128_020526</name>
</gene>
<evidence type="ECO:0000313" key="2">
    <source>
        <dbReference type="EMBL" id="KAK7073811.1"/>
    </source>
</evidence>
<sequence length="113" mass="12009">MAPHTGSSSGGRGENGGIGGGGGGGSYNSGGGNHGVGGRTVVKYKLTEVFRRYSQLLQVATLFRQVVHRVKHRHCATVIDSRVEEGASTSWLLVLYSPKFAPRSPKTIRVPLF</sequence>
<organism evidence="2 3">
    <name type="scientific">Halocaridina rubra</name>
    <name type="common">Hawaiian red shrimp</name>
    <dbReference type="NCBI Taxonomy" id="373956"/>
    <lineage>
        <taxon>Eukaryota</taxon>
        <taxon>Metazoa</taxon>
        <taxon>Ecdysozoa</taxon>
        <taxon>Arthropoda</taxon>
        <taxon>Crustacea</taxon>
        <taxon>Multicrustacea</taxon>
        <taxon>Malacostraca</taxon>
        <taxon>Eumalacostraca</taxon>
        <taxon>Eucarida</taxon>
        <taxon>Decapoda</taxon>
        <taxon>Pleocyemata</taxon>
        <taxon>Caridea</taxon>
        <taxon>Atyoidea</taxon>
        <taxon>Atyidae</taxon>
        <taxon>Halocaridina</taxon>
    </lineage>
</organism>
<evidence type="ECO:0000256" key="1">
    <source>
        <dbReference type="SAM" id="MobiDB-lite"/>
    </source>
</evidence>
<accession>A0AAN8X0B7</accession>
<evidence type="ECO:0000313" key="3">
    <source>
        <dbReference type="Proteomes" id="UP001381693"/>
    </source>
</evidence>
<dbReference type="EMBL" id="JAXCGZ010012065">
    <property type="protein sequence ID" value="KAK7073811.1"/>
    <property type="molecule type" value="Genomic_DNA"/>
</dbReference>
<comment type="caution">
    <text evidence="2">The sequence shown here is derived from an EMBL/GenBank/DDBJ whole genome shotgun (WGS) entry which is preliminary data.</text>
</comment>
<proteinExistence type="predicted"/>
<reference evidence="2 3" key="1">
    <citation type="submission" date="2023-11" db="EMBL/GenBank/DDBJ databases">
        <title>Halocaridina rubra genome assembly.</title>
        <authorList>
            <person name="Smith C."/>
        </authorList>
    </citation>
    <scope>NUCLEOTIDE SEQUENCE [LARGE SCALE GENOMIC DNA]</scope>
    <source>
        <strain evidence="2">EP-1</strain>
        <tissue evidence="2">Whole</tissue>
    </source>
</reference>
<feature type="region of interest" description="Disordered" evidence="1">
    <location>
        <begin position="1"/>
        <end position="33"/>
    </location>
</feature>
<dbReference type="Proteomes" id="UP001381693">
    <property type="component" value="Unassembled WGS sequence"/>
</dbReference>
<feature type="compositionally biased region" description="Gly residues" evidence="1">
    <location>
        <begin position="8"/>
        <end position="33"/>
    </location>
</feature>
<dbReference type="AlphaFoldDB" id="A0AAN8X0B7"/>
<protein>
    <submittedName>
        <fullName evidence="2">Uncharacterized protein</fullName>
    </submittedName>
</protein>
<keyword evidence="3" id="KW-1185">Reference proteome</keyword>
<name>A0AAN8X0B7_HALRR</name>